<feature type="domain" description="Vesicle transport v-SNARE N-terminal" evidence="9">
    <location>
        <begin position="23"/>
        <end position="59"/>
    </location>
</feature>
<dbReference type="Gene3D" id="1.20.5.110">
    <property type="match status" value="1"/>
</dbReference>
<reference evidence="10" key="1">
    <citation type="submission" date="2022-05" db="EMBL/GenBank/DDBJ databases">
        <title>The Musa troglodytarum L. genome provides insights into the mechanism of non-climacteric behaviour and enrichment of carotenoids.</title>
        <authorList>
            <person name="Wang J."/>
        </authorList>
    </citation>
    <scope>NUCLEOTIDE SEQUENCE</scope>
    <source>
        <tissue evidence="10">Leaf</tissue>
    </source>
</reference>
<evidence type="ECO:0000259" key="9">
    <source>
        <dbReference type="Pfam" id="PF05008"/>
    </source>
</evidence>
<evidence type="ECO:0000313" key="11">
    <source>
        <dbReference type="Proteomes" id="UP001055439"/>
    </source>
</evidence>
<evidence type="ECO:0000313" key="10">
    <source>
        <dbReference type="EMBL" id="URD74526.1"/>
    </source>
</evidence>
<keyword evidence="7" id="KW-0175">Coiled coil</keyword>
<dbReference type="PANTHER" id="PTHR21230:SF26">
    <property type="entry name" value="VESICLE TRANSPORT THROUGH INTERACTION WITH T-SNARES HOMOLOG 1A"/>
    <property type="match status" value="1"/>
</dbReference>
<evidence type="ECO:0000256" key="4">
    <source>
        <dbReference type="ARBA" id="ARBA00022692"/>
    </source>
</evidence>
<dbReference type="GO" id="GO:0006906">
    <property type="term" value="P:vesicle fusion"/>
    <property type="evidence" value="ECO:0007669"/>
    <property type="project" value="TreeGrafter"/>
</dbReference>
<evidence type="ECO:0000256" key="3">
    <source>
        <dbReference type="ARBA" id="ARBA00022448"/>
    </source>
</evidence>
<dbReference type="GO" id="GO:0012507">
    <property type="term" value="C:ER to Golgi transport vesicle membrane"/>
    <property type="evidence" value="ECO:0007669"/>
    <property type="project" value="TreeGrafter"/>
</dbReference>
<dbReference type="GO" id="GO:0005794">
    <property type="term" value="C:Golgi apparatus"/>
    <property type="evidence" value="ECO:0007669"/>
    <property type="project" value="TreeGrafter"/>
</dbReference>
<name>A0A9E7ECR2_9LILI</name>
<gene>
    <name evidence="10" type="ORF">MUK42_08266</name>
</gene>
<comment type="similarity">
    <text evidence="2">Belongs to the VTI1 family.</text>
</comment>
<dbReference type="Proteomes" id="UP001055439">
    <property type="component" value="Chromosome 1"/>
</dbReference>
<evidence type="ECO:0000256" key="8">
    <source>
        <dbReference type="ARBA" id="ARBA00023136"/>
    </source>
</evidence>
<dbReference type="Pfam" id="PF12352">
    <property type="entry name" value="V-SNARE_C"/>
    <property type="match status" value="1"/>
</dbReference>
<sequence length="335" mass="36826">MSRPRAPPSQSQDLRLESNAITMSEVFDGYERQHCEISASLSRKCTSAALLDGDSKNESRSQKLAAEHKGQLLTKLREYKSDLNNLKSEFKRITIPNPSQAARGAAGELVITVVVTGPTLNKYIAAWNHCVGFESMQPWRLHVSADQRARLLVSNERLNKSSGKIKESIRTTLESEEVGVSVLQDLHQQVRMEVNNHQESGGPRRRAGGTANERVVALPSWGRNSLPPLEFLRRAAGGGGDLVAELVAAEMECLGRVNFAAISAHFDEWRFRRRKVAASGKQVCAAGGGVDSCVATGIEEFADEEDFIKAGGSERLFVQTQERNPTEKQSKIAKK</sequence>
<proteinExistence type="inferred from homology"/>
<keyword evidence="5" id="KW-0653">Protein transport</keyword>
<keyword evidence="6" id="KW-1133">Transmembrane helix</keyword>
<keyword evidence="3" id="KW-0813">Transport</keyword>
<evidence type="ECO:0000256" key="2">
    <source>
        <dbReference type="ARBA" id="ARBA00006108"/>
    </source>
</evidence>
<dbReference type="EMBL" id="CP097502">
    <property type="protein sequence ID" value="URD74526.1"/>
    <property type="molecule type" value="Genomic_DNA"/>
</dbReference>
<keyword evidence="4" id="KW-0812">Transmembrane</keyword>
<dbReference type="GO" id="GO:0005484">
    <property type="term" value="F:SNAP receptor activity"/>
    <property type="evidence" value="ECO:0007669"/>
    <property type="project" value="TreeGrafter"/>
</dbReference>
<dbReference type="GO" id="GO:0006886">
    <property type="term" value="P:intracellular protein transport"/>
    <property type="evidence" value="ECO:0007669"/>
    <property type="project" value="InterPro"/>
</dbReference>
<dbReference type="InterPro" id="IPR007705">
    <property type="entry name" value="Vesicle_trsprt_v-SNARE_N"/>
</dbReference>
<dbReference type="Gene3D" id="1.20.58.400">
    <property type="entry name" value="t-snare proteins"/>
    <property type="match status" value="1"/>
</dbReference>
<keyword evidence="8" id="KW-0472">Membrane</keyword>
<evidence type="ECO:0000256" key="7">
    <source>
        <dbReference type="ARBA" id="ARBA00023054"/>
    </source>
</evidence>
<evidence type="ECO:0000256" key="6">
    <source>
        <dbReference type="ARBA" id="ARBA00022989"/>
    </source>
</evidence>
<comment type="subcellular location">
    <subcellularLocation>
        <location evidence="1">Membrane</location>
        <topology evidence="1">Single-pass type IV membrane protein</topology>
    </subcellularLocation>
</comment>
<dbReference type="GO" id="GO:0005789">
    <property type="term" value="C:endoplasmic reticulum membrane"/>
    <property type="evidence" value="ECO:0007669"/>
    <property type="project" value="TreeGrafter"/>
</dbReference>
<keyword evidence="11" id="KW-1185">Reference proteome</keyword>
<dbReference type="Pfam" id="PF05008">
    <property type="entry name" value="V-SNARE"/>
    <property type="match status" value="1"/>
</dbReference>
<protein>
    <submittedName>
        <fullName evidence="10">Vesicle transport v-SNARE protein N-terminus</fullName>
    </submittedName>
</protein>
<dbReference type="PANTHER" id="PTHR21230">
    <property type="entry name" value="VESICLE TRANSPORT V-SNARE PROTEIN VTI1-RELATED"/>
    <property type="match status" value="1"/>
</dbReference>
<dbReference type="GO" id="GO:0031201">
    <property type="term" value="C:SNARE complex"/>
    <property type="evidence" value="ECO:0007669"/>
    <property type="project" value="TreeGrafter"/>
</dbReference>
<dbReference type="GO" id="GO:0000149">
    <property type="term" value="F:SNARE binding"/>
    <property type="evidence" value="ECO:0007669"/>
    <property type="project" value="TreeGrafter"/>
</dbReference>
<dbReference type="InterPro" id="IPR038407">
    <property type="entry name" value="v-SNARE_N_sf"/>
</dbReference>
<evidence type="ECO:0000256" key="1">
    <source>
        <dbReference type="ARBA" id="ARBA00004211"/>
    </source>
</evidence>
<dbReference type="InterPro" id="IPR010989">
    <property type="entry name" value="SNARE"/>
</dbReference>
<organism evidence="10 11">
    <name type="scientific">Musa troglodytarum</name>
    <name type="common">fe'i banana</name>
    <dbReference type="NCBI Taxonomy" id="320322"/>
    <lineage>
        <taxon>Eukaryota</taxon>
        <taxon>Viridiplantae</taxon>
        <taxon>Streptophyta</taxon>
        <taxon>Embryophyta</taxon>
        <taxon>Tracheophyta</taxon>
        <taxon>Spermatophyta</taxon>
        <taxon>Magnoliopsida</taxon>
        <taxon>Liliopsida</taxon>
        <taxon>Zingiberales</taxon>
        <taxon>Musaceae</taxon>
        <taxon>Musa</taxon>
    </lineage>
</organism>
<evidence type="ECO:0000256" key="5">
    <source>
        <dbReference type="ARBA" id="ARBA00022927"/>
    </source>
</evidence>
<dbReference type="OrthoDB" id="430637at2759"/>
<dbReference type="GO" id="GO:0031902">
    <property type="term" value="C:late endosome membrane"/>
    <property type="evidence" value="ECO:0007669"/>
    <property type="project" value="TreeGrafter"/>
</dbReference>
<accession>A0A9E7ECR2</accession>
<dbReference type="AlphaFoldDB" id="A0A9E7ECR2"/>
<feature type="non-terminal residue" evidence="10">
    <location>
        <position position="335"/>
    </location>
</feature>
<dbReference type="SUPFAM" id="SSF47661">
    <property type="entry name" value="t-snare proteins"/>
    <property type="match status" value="1"/>
</dbReference>